<sequence>MTPTPTFNGTIVNLQFVYGGSPTINNYAPPAESPTAARSIHPPSRSYSPSTSNVSAESETAPDHPTISTSWNHHAQAAPHIQFPSQPLEISLPSANLLSPIGSLMANLDSLQSHALVNHSSSRSLTAESPRVSHFPQPVVYAHSNAGGSRVRSLERVDSDQHHQDDTIANMNGSTQDASSWLPVPYLSPYPFPSPSVDSRDGWSMPEPERFDWFIDERDDSDVQDEGSY</sequence>
<evidence type="ECO:0000256" key="1">
    <source>
        <dbReference type="SAM" id="MobiDB-lite"/>
    </source>
</evidence>
<comment type="caution">
    <text evidence="2">The sequence shown here is derived from an EMBL/GenBank/DDBJ whole genome shotgun (WGS) entry which is preliminary data.</text>
</comment>
<evidence type="ECO:0000313" key="3">
    <source>
        <dbReference type="Proteomes" id="UP000629468"/>
    </source>
</evidence>
<name>A0A8H7C8G7_AGABI</name>
<dbReference type="EMBL" id="JABXXO010000009">
    <property type="protein sequence ID" value="KAF7770430.1"/>
    <property type="molecule type" value="Genomic_DNA"/>
</dbReference>
<feature type="region of interest" description="Disordered" evidence="1">
    <location>
        <begin position="28"/>
        <end position="67"/>
    </location>
</feature>
<dbReference type="Proteomes" id="UP000629468">
    <property type="component" value="Unassembled WGS sequence"/>
</dbReference>
<proteinExistence type="predicted"/>
<organism evidence="2 3">
    <name type="scientific">Agaricus bisporus var. burnettii</name>
    <dbReference type="NCBI Taxonomy" id="192524"/>
    <lineage>
        <taxon>Eukaryota</taxon>
        <taxon>Fungi</taxon>
        <taxon>Dikarya</taxon>
        <taxon>Basidiomycota</taxon>
        <taxon>Agaricomycotina</taxon>
        <taxon>Agaricomycetes</taxon>
        <taxon>Agaricomycetidae</taxon>
        <taxon>Agaricales</taxon>
        <taxon>Agaricineae</taxon>
        <taxon>Agaricaceae</taxon>
        <taxon>Agaricus</taxon>
    </lineage>
</organism>
<evidence type="ECO:0000313" key="2">
    <source>
        <dbReference type="EMBL" id="KAF7770430.1"/>
    </source>
</evidence>
<dbReference type="AlphaFoldDB" id="A0A8H7C8G7"/>
<protein>
    <submittedName>
        <fullName evidence="2">Uncharacterized protein</fullName>
    </submittedName>
</protein>
<gene>
    <name evidence="2" type="ORF">Agabi119p4_6404</name>
</gene>
<reference evidence="2 3" key="1">
    <citation type="journal article" name="Sci. Rep.">
        <title>Telomere-to-telomere assembled and centromere annotated genomes of the two main subspecies of the button mushroom Agaricus bisporus reveal especially polymorphic chromosome ends.</title>
        <authorList>
            <person name="Sonnenberg A.S.M."/>
            <person name="Sedaghat-Telgerd N."/>
            <person name="Lavrijssen B."/>
            <person name="Ohm R.A."/>
            <person name="Hendrickx P.M."/>
            <person name="Scholtmeijer K."/>
            <person name="Baars J.J.P."/>
            <person name="van Peer A."/>
        </authorList>
    </citation>
    <scope>NUCLEOTIDE SEQUENCE [LARGE SCALE GENOMIC DNA]</scope>
    <source>
        <strain evidence="2 3">H119_p4</strain>
    </source>
</reference>
<accession>A0A8H7C8G7</accession>
<feature type="compositionally biased region" description="Polar residues" evidence="1">
    <location>
        <begin position="45"/>
        <end position="58"/>
    </location>
</feature>